<feature type="compositionally biased region" description="Basic and acidic residues" evidence="17">
    <location>
        <begin position="461"/>
        <end position="471"/>
    </location>
</feature>
<dbReference type="Proteomes" id="UP001597399">
    <property type="component" value="Unassembled WGS sequence"/>
</dbReference>
<feature type="transmembrane region" description="Helical" evidence="18">
    <location>
        <begin position="219"/>
        <end position="246"/>
    </location>
</feature>
<dbReference type="PROSITE" id="PS51105">
    <property type="entry name" value="PTS_EIIC_TYPE_3"/>
    <property type="match status" value="1"/>
</dbReference>
<dbReference type="EMBL" id="JBHUMQ010000061">
    <property type="protein sequence ID" value="MFD2696183.1"/>
    <property type="molecule type" value="Genomic_DNA"/>
</dbReference>
<dbReference type="NCBIfam" id="TIGR00410">
    <property type="entry name" value="lacE"/>
    <property type="match status" value="1"/>
</dbReference>
<dbReference type="InterPro" id="IPR003501">
    <property type="entry name" value="PTS_EIIB_2/3"/>
</dbReference>
<evidence type="ECO:0000256" key="7">
    <source>
        <dbReference type="ARBA" id="ARBA00022597"/>
    </source>
</evidence>
<keyword evidence="11" id="KW-0418">Kinase</keyword>
<comment type="catalytic activity">
    <reaction evidence="15">
        <text>lactose(out) + N(pros)-phospho-L-histidyl-[protein] = lactose 6-phosphate(in) + L-histidyl-[protein]</text>
        <dbReference type="Rhea" id="RHEA:42400"/>
        <dbReference type="Rhea" id="RHEA-COMP:9745"/>
        <dbReference type="Rhea" id="RHEA-COMP:9746"/>
        <dbReference type="ChEBI" id="CHEBI:17716"/>
        <dbReference type="ChEBI" id="CHEBI:29979"/>
        <dbReference type="ChEBI" id="CHEBI:64837"/>
        <dbReference type="ChEBI" id="CHEBI:79080"/>
        <dbReference type="EC" id="2.7.1.207"/>
    </reaction>
</comment>
<evidence type="ECO:0000256" key="1">
    <source>
        <dbReference type="ARBA" id="ARBA00004651"/>
    </source>
</evidence>
<dbReference type="InterPro" id="IPR013012">
    <property type="entry name" value="PTS_EIIB_3"/>
</dbReference>
<feature type="modified residue" description="Phosphocysteine; by EIIA" evidence="16">
    <location>
        <position position="499"/>
    </location>
</feature>
<evidence type="ECO:0000313" key="22">
    <source>
        <dbReference type="Proteomes" id="UP001597399"/>
    </source>
</evidence>
<keyword evidence="22" id="KW-1185">Reference proteome</keyword>
<evidence type="ECO:0000256" key="14">
    <source>
        <dbReference type="ARBA" id="ARBA00029639"/>
    </source>
</evidence>
<dbReference type="SUPFAM" id="SSF52794">
    <property type="entry name" value="PTS system IIB component-like"/>
    <property type="match status" value="1"/>
</dbReference>
<dbReference type="InterPro" id="IPR004501">
    <property type="entry name" value="PTS_EIIC_3"/>
</dbReference>
<feature type="transmembrane region" description="Helical" evidence="18">
    <location>
        <begin position="31"/>
        <end position="57"/>
    </location>
</feature>
<keyword evidence="12 18" id="KW-1133">Transmembrane helix</keyword>
<feature type="transmembrane region" description="Helical" evidence="18">
    <location>
        <begin position="69"/>
        <end position="89"/>
    </location>
</feature>
<feature type="transmembrane region" description="Helical" evidence="18">
    <location>
        <begin position="386"/>
        <end position="408"/>
    </location>
</feature>
<evidence type="ECO:0000256" key="6">
    <source>
        <dbReference type="ARBA" id="ARBA00022553"/>
    </source>
</evidence>
<feature type="domain" description="PTS EIIB type-3" evidence="19">
    <location>
        <begin position="492"/>
        <end position="595"/>
    </location>
</feature>
<feature type="transmembrane region" description="Helical" evidence="18">
    <location>
        <begin position="145"/>
        <end position="162"/>
    </location>
</feature>
<evidence type="ECO:0000256" key="15">
    <source>
        <dbReference type="ARBA" id="ARBA00048444"/>
    </source>
</evidence>
<evidence type="ECO:0000256" key="18">
    <source>
        <dbReference type="SAM" id="Phobius"/>
    </source>
</evidence>
<evidence type="ECO:0000256" key="4">
    <source>
        <dbReference type="ARBA" id="ARBA00022448"/>
    </source>
</evidence>
<evidence type="ECO:0000256" key="16">
    <source>
        <dbReference type="PROSITE-ProRule" id="PRU00423"/>
    </source>
</evidence>
<dbReference type="EC" id="2.7.1.207" evidence="2"/>
<evidence type="ECO:0000256" key="10">
    <source>
        <dbReference type="ARBA" id="ARBA00022692"/>
    </source>
</evidence>
<evidence type="ECO:0000313" key="21">
    <source>
        <dbReference type="EMBL" id="MFD2696183.1"/>
    </source>
</evidence>
<keyword evidence="7" id="KW-0762">Sugar transport</keyword>
<comment type="subcellular location">
    <subcellularLocation>
        <location evidence="1">Cell membrane</location>
        <topology evidence="1">Multi-pass membrane protein</topology>
    </subcellularLocation>
</comment>
<reference evidence="22" key="1">
    <citation type="journal article" date="2019" name="Int. J. Syst. Evol. Microbiol.">
        <title>The Global Catalogue of Microorganisms (GCM) 10K type strain sequencing project: providing services to taxonomists for standard genome sequencing and annotation.</title>
        <authorList>
            <consortium name="The Broad Institute Genomics Platform"/>
            <consortium name="The Broad Institute Genome Sequencing Center for Infectious Disease"/>
            <person name="Wu L."/>
            <person name="Ma J."/>
        </authorList>
    </citation>
    <scope>NUCLEOTIDE SEQUENCE [LARGE SCALE GENOMIC DNA]</scope>
    <source>
        <strain evidence="22">TISTR 2466</strain>
    </source>
</reference>
<dbReference type="PANTHER" id="PTHR33989">
    <property type="match status" value="1"/>
</dbReference>
<dbReference type="PROSITE" id="PS51100">
    <property type="entry name" value="PTS_EIIB_TYPE_3"/>
    <property type="match status" value="1"/>
</dbReference>
<organism evidence="21 22">
    <name type="scientific">Sporolactobacillus shoreicorticis</name>
    <dbReference type="NCBI Taxonomy" id="1923877"/>
    <lineage>
        <taxon>Bacteria</taxon>
        <taxon>Bacillati</taxon>
        <taxon>Bacillota</taxon>
        <taxon>Bacilli</taxon>
        <taxon>Bacillales</taxon>
        <taxon>Sporolactobacillaceae</taxon>
        <taxon>Sporolactobacillus</taxon>
    </lineage>
</organism>
<keyword evidence="4" id="KW-0813">Transport</keyword>
<dbReference type="InterPro" id="IPR051088">
    <property type="entry name" value="PTS_Sugar-EIIC/EIIB"/>
</dbReference>
<evidence type="ECO:0000256" key="9">
    <source>
        <dbReference type="ARBA" id="ARBA00022683"/>
    </source>
</evidence>
<keyword evidence="5" id="KW-1003">Cell membrane</keyword>
<evidence type="ECO:0000256" key="11">
    <source>
        <dbReference type="ARBA" id="ARBA00022777"/>
    </source>
</evidence>
<dbReference type="Pfam" id="PF02378">
    <property type="entry name" value="PTS_EIIC"/>
    <property type="match status" value="1"/>
</dbReference>
<evidence type="ECO:0000256" key="8">
    <source>
        <dbReference type="ARBA" id="ARBA00022679"/>
    </source>
</evidence>
<dbReference type="PANTHER" id="PTHR33989:SF8">
    <property type="entry name" value="PERMEASE IIC COMPONENT"/>
    <property type="match status" value="1"/>
</dbReference>
<keyword evidence="6" id="KW-0597">Phosphoprotein</keyword>
<sequence length="595" mass="64847">MNGFVAMIEKWQPAFKKLAANKYLSSIRDGFIALMPIVLFSSLFLLIANIPLIWGYHLPTGLNDALNKFYNYSMGLMGMLAAGTVAKALGQKLNLELSKTNQMPITAVQFTANIAYFMAVVDPVMTKTGVNAGINFASGYMGTKGLIAAFVVGFIVPNIYKFCFKRNLTVKMPPQVPQNISDAFKNVIPFAFATTFFWLFDIVFRALTSQNLAEWIINVLAPIFSAADSWGGLALIYGAMPFFWFIGIQGPSVVEPAIAATQYANADTNMALFKAGEHATHILTYGTQYFVATLGGTGATLMVTLLFAFFAKSKQLKAVGRAASVPVFFGVNEPILFGAPLILNPTFFFPMIVAPILNVWLFKFFVEVLNMNSFIAYMPFTMPGPIGLPLCTGFAPLAFVLAILLLVVDTIIYYPFFKAYDIATYKDELAAEAAEGAANVQSTQTESNTLTANTAASTLETAKKPEEKKTEQAPVQANNGDIPLDKVKDGKTLNVLVLCAGGGTSGILANALTKLGQNNNLPIESIGKAYGTHSDLLPDMDIVILAPQMDTMEDELRKETSQYDAKMIKTSGRQYIDWTQHAEKALKAIIDEINE</sequence>
<feature type="transmembrane region" description="Helical" evidence="18">
    <location>
        <begin position="347"/>
        <end position="366"/>
    </location>
</feature>
<keyword evidence="8" id="KW-0808">Transferase</keyword>
<evidence type="ECO:0000256" key="5">
    <source>
        <dbReference type="ARBA" id="ARBA00022475"/>
    </source>
</evidence>
<proteinExistence type="predicted"/>
<comment type="caution">
    <text evidence="21">The sequence shown here is derived from an EMBL/GenBank/DDBJ whole genome shotgun (WGS) entry which is preliminary data.</text>
</comment>
<evidence type="ECO:0000256" key="13">
    <source>
        <dbReference type="ARBA" id="ARBA00023136"/>
    </source>
</evidence>
<evidence type="ECO:0000256" key="3">
    <source>
        <dbReference type="ARBA" id="ARBA00020834"/>
    </source>
</evidence>
<feature type="region of interest" description="Disordered" evidence="17">
    <location>
        <begin position="458"/>
        <end position="481"/>
    </location>
</feature>
<evidence type="ECO:0000259" key="20">
    <source>
        <dbReference type="PROSITE" id="PS51105"/>
    </source>
</evidence>
<protein>
    <recommendedName>
        <fullName evidence="3">PTS system lactose-specific EIICB component</fullName>
        <ecNumber evidence="2">2.7.1.207</ecNumber>
    </recommendedName>
    <alternativeName>
        <fullName evidence="14">EIICB-Lac</fullName>
    </alternativeName>
</protein>
<keyword evidence="13 18" id="KW-0472">Membrane</keyword>
<feature type="domain" description="PTS EIIC type-3" evidence="20">
    <location>
        <begin position="7"/>
        <end position="416"/>
    </location>
</feature>
<keyword evidence="9" id="KW-0598">Phosphotransferase system</keyword>
<name>A0ABW5S8U2_9BACL</name>
<evidence type="ECO:0000256" key="2">
    <source>
        <dbReference type="ARBA" id="ARBA00012802"/>
    </source>
</evidence>
<gene>
    <name evidence="21" type="ORF">ACFSUE_21525</name>
</gene>
<evidence type="ECO:0000256" key="12">
    <source>
        <dbReference type="ARBA" id="ARBA00022989"/>
    </source>
</evidence>
<dbReference type="Gene3D" id="3.40.50.2300">
    <property type="match status" value="1"/>
</dbReference>
<keyword evidence="10 18" id="KW-0812">Transmembrane</keyword>
<feature type="transmembrane region" description="Helical" evidence="18">
    <location>
        <begin position="289"/>
        <end position="311"/>
    </location>
</feature>
<feature type="transmembrane region" description="Helical" evidence="18">
    <location>
        <begin position="187"/>
        <end position="207"/>
    </location>
</feature>
<dbReference type="RefSeq" id="WP_253064876.1">
    <property type="nucleotide sequence ID" value="NZ_JAMXWM010000033.1"/>
</dbReference>
<evidence type="ECO:0000259" key="19">
    <source>
        <dbReference type="PROSITE" id="PS51100"/>
    </source>
</evidence>
<dbReference type="Pfam" id="PF02302">
    <property type="entry name" value="PTS_IIB"/>
    <property type="match status" value="1"/>
</dbReference>
<accession>A0ABW5S8U2</accession>
<dbReference type="InterPro" id="IPR036095">
    <property type="entry name" value="PTS_EIIB-like_sf"/>
</dbReference>
<evidence type="ECO:0000256" key="17">
    <source>
        <dbReference type="SAM" id="MobiDB-lite"/>
    </source>
</evidence>
<dbReference type="InterPro" id="IPR003352">
    <property type="entry name" value="PTS_EIIC"/>
</dbReference>